<proteinExistence type="inferred from homology"/>
<dbReference type="RefSeq" id="WP_028462481.1">
    <property type="nucleotide sequence ID" value="NZ_FSRO01000001.1"/>
</dbReference>
<dbReference type="Pfam" id="PF01370">
    <property type="entry name" value="Epimerase"/>
    <property type="match status" value="1"/>
</dbReference>
<organism evidence="4 5">
    <name type="scientific">Nitrosomonas cryotolerans ATCC 49181</name>
    <dbReference type="NCBI Taxonomy" id="1131553"/>
    <lineage>
        <taxon>Bacteria</taxon>
        <taxon>Pseudomonadati</taxon>
        <taxon>Pseudomonadota</taxon>
        <taxon>Betaproteobacteria</taxon>
        <taxon>Nitrosomonadales</taxon>
        <taxon>Nitrosomonadaceae</taxon>
        <taxon>Nitrosomonas</taxon>
    </lineage>
</organism>
<evidence type="ECO:0000313" key="5">
    <source>
        <dbReference type="Proteomes" id="UP000185062"/>
    </source>
</evidence>
<evidence type="ECO:0000259" key="2">
    <source>
        <dbReference type="Pfam" id="PF01370"/>
    </source>
</evidence>
<evidence type="ECO:0000259" key="3">
    <source>
        <dbReference type="Pfam" id="PF08338"/>
    </source>
</evidence>
<evidence type="ECO:0000256" key="1">
    <source>
        <dbReference type="ARBA" id="ARBA00009353"/>
    </source>
</evidence>
<dbReference type="PANTHER" id="PTHR11092">
    <property type="entry name" value="SUGAR NUCLEOTIDE EPIMERASE RELATED"/>
    <property type="match status" value="1"/>
</dbReference>
<reference evidence="4 5" key="1">
    <citation type="submission" date="2016-12" db="EMBL/GenBank/DDBJ databases">
        <authorList>
            <person name="Song W.-J."/>
            <person name="Kurnit D.M."/>
        </authorList>
    </citation>
    <scope>NUCLEOTIDE SEQUENCE [LARGE SCALE GENOMIC DNA]</scope>
    <source>
        <strain evidence="4 5">ATCC 49181</strain>
    </source>
</reference>
<evidence type="ECO:0000313" key="4">
    <source>
        <dbReference type="EMBL" id="SIO23845.1"/>
    </source>
</evidence>
<dbReference type="CDD" id="cd05242">
    <property type="entry name" value="SDR_a8"/>
    <property type="match status" value="1"/>
</dbReference>
<protein>
    <recommendedName>
        <fullName evidence="6">TIGR01777 family protein</fullName>
    </recommendedName>
</protein>
<sequence length="299" mass="32821">MKILITGGTGFIGQTLCPTLLAAGHALTVLSRSPDKVITLFDNRVTPLNTLQALEDSDHFDAIINLAGAPIFGGRWTDKRKQILIHSRIDITQELVKFIARSKIKPNVFLSGSAIGFYGDQGDKTVDEFSPGHDDFGHQLCTEWENEAEKAKQYGVRVCLLRTGLVVGKKGGFLQKMIPSFKLGLGGPLGSGMQWMSWIHIQDHVGICLALINNAEFNGKFNLTAPNPVTNKNFTRTLADLLNRPAFLSVPAWVLRLMLGEMSALLLGGQRVIPKRMQGAGFQFKFPELKAALHDVLKS</sequence>
<dbReference type="AlphaFoldDB" id="A0A1N6HW51"/>
<evidence type="ECO:0008006" key="6">
    <source>
        <dbReference type="Google" id="ProtNLM"/>
    </source>
</evidence>
<gene>
    <name evidence="4" type="ORF">SAMN02743940_1388</name>
</gene>
<feature type="domain" description="NAD-dependent epimerase/dehydratase" evidence="2">
    <location>
        <begin position="3"/>
        <end position="222"/>
    </location>
</feature>
<dbReference type="InterPro" id="IPR010099">
    <property type="entry name" value="SDR39U1"/>
</dbReference>
<dbReference type="PANTHER" id="PTHR11092:SF0">
    <property type="entry name" value="EPIMERASE FAMILY PROTEIN SDR39U1"/>
    <property type="match status" value="1"/>
</dbReference>
<dbReference type="EMBL" id="FSRO01000001">
    <property type="protein sequence ID" value="SIO23845.1"/>
    <property type="molecule type" value="Genomic_DNA"/>
</dbReference>
<comment type="similarity">
    <text evidence="1">Belongs to the NAD(P)-dependent epimerase/dehydratase family. SDR39U1 subfamily.</text>
</comment>
<dbReference type="InterPro" id="IPR036291">
    <property type="entry name" value="NAD(P)-bd_dom_sf"/>
</dbReference>
<accession>A0A1N6HW51</accession>
<dbReference type="InterPro" id="IPR001509">
    <property type="entry name" value="Epimerase_deHydtase"/>
</dbReference>
<dbReference type="STRING" id="44575.SAMN05216419_10745"/>
<name>A0A1N6HW51_9PROT</name>
<dbReference type="InterPro" id="IPR013549">
    <property type="entry name" value="DUF1731"/>
</dbReference>
<dbReference type="SUPFAM" id="SSF51735">
    <property type="entry name" value="NAD(P)-binding Rossmann-fold domains"/>
    <property type="match status" value="1"/>
</dbReference>
<dbReference type="Gene3D" id="3.40.50.720">
    <property type="entry name" value="NAD(P)-binding Rossmann-like Domain"/>
    <property type="match status" value="1"/>
</dbReference>
<dbReference type="eggNOG" id="COG1090">
    <property type="taxonomic scope" value="Bacteria"/>
</dbReference>
<dbReference type="Pfam" id="PF08338">
    <property type="entry name" value="DUF1731"/>
    <property type="match status" value="1"/>
</dbReference>
<feature type="domain" description="DUF1731" evidence="3">
    <location>
        <begin position="250"/>
        <end position="296"/>
    </location>
</feature>
<dbReference type="NCBIfam" id="TIGR01777">
    <property type="entry name" value="yfcH"/>
    <property type="match status" value="1"/>
</dbReference>
<keyword evidence="5" id="KW-1185">Reference proteome</keyword>
<dbReference type="Proteomes" id="UP000185062">
    <property type="component" value="Unassembled WGS sequence"/>
</dbReference>